<dbReference type="Proteomes" id="UP000184452">
    <property type="component" value="Unassembled WGS sequence"/>
</dbReference>
<reference evidence="2 3" key="1">
    <citation type="submission" date="2016-11" db="EMBL/GenBank/DDBJ databases">
        <authorList>
            <person name="Jaros S."/>
            <person name="Januszkiewicz K."/>
            <person name="Wedrychowicz H."/>
        </authorList>
    </citation>
    <scope>NUCLEOTIDE SEQUENCE [LARGE SCALE GENOMIC DNA]</scope>
    <source>
        <strain evidence="2 3">CGMCC 4.5723</strain>
    </source>
</reference>
<keyword evidence="3" id="KW-1185">Reference proteome</keyword>
<dbReference type="AlphaFoldDB" id="A0A1M6IAP5"/>
<evidence type="ECO:0000313" key="2">
    <source>
        <dbReference type="EMBL" id="SHJ31497.1"/>
    </source>
</evidence>
<feature type="compositionally biased region" description="Basic and acidic residues" evidence="1">
    <location>
        <begin position="110"/>
        <end position="122"/>
    </location>
</feature>
<protein>
    <submittedName>
        <fullName evidence="2">Uncharacterized protein</fullName>
    </submittedName>
</protein>
<feature type="region of interest" description="Disordered" evidence="1">
    <location>
        <begin position="110"/>
        <end position="130"/>
    </location>
</feature>
<proteinExistence type="predicted"/>
<gene>
    <name evidence="2" type="ORF">SAMN05421803_10562</name>
</gene>
<evidence type="ECO:0000256" key="1">
    <source>
        <dbReference type="SAM" id="MobiDB-lite"/>
    </source>
</evidence>
<name>A0A1M6IAP5_9ACTN</name>
<accession>A0A1M6IAP5</accession>
<organism evidence="2 3">
    <name type="scientific">Nocardiopsis flavescens</name>
    <dbReference type="NCBI Taxonomy" id="758803"/>
    <lineage>
        <taxon>Bacteria</taxon>
        <taxon>Bacillati</taxon>
        <taxon>Actinomycetota</taxon>
        <taxon>Actinomycetes</taxon>
        <taxon>Streptosporangiales</taxon>
        <taxon>Nocardiopsidaceae</taxon>
        <taxon>Nocardiopsis</taxon>
    </lineage>
</organism>
<evidence type="ECO:0000313" key="3">
    <source>
        <dbReference type="Proteomes" id="UP000184452"/>
    </source>
</evidence>
<sequence length="130" mass="14141">MIFRVTTPLDDAALTAFLEGQDSAWLAEQLMLAADDDPITRIRLTAAAGSESAVDDARAVLLTAVEQHLPEEEADDDALHRAIDLLDDLVDYGFEDEGGDIADEARDTYVDRHGDDDSDHLSRLSALADD</sequence>
<dbReference type="EMBL" id="FQZK01000005">
    <property type="protein sequence ID" value="SHJ31497.1"/>
    <property type="molecule type" value="Genomic_DNA"/>
</dbReference>